<protein>
    <submittedName>
        <fullName evidence="1">Uncharacterized protein</fullName>
    </submittedName>
</protein>
<sequence length="135" mass="14826">MVLPGAGSKSNGANFSYFDHVAVMQAVSIERSGLVQVNGLSSRDYMKLHVIKSYKGYLPPDFFVEKGSSAACGQDFRVGAKFLAFFDAVQVDPKLTVEPDLPLFHTTLLNFTLSHKIDIDALSTADEIIQKAKQR</sequence>
<evidence type="ECO:0000313" key="1">
    <source>
        <dbReference type="EMBL" id="GEP12703.1"/>
    </source>
</evidence>
<evidence type="ECO:0000313" key="2">
    <source>
        <dbReference type="Proteomes" id="UP000321750"/>
    </source>
</evidence>
<dbReference type="AlphaFoldDB" id="A0A512JS35"/>
<dbReference type="EMBL" id="BJZV01000061">
    <property type="protein sequence ID" value="GEP12703.1"/>
    <property type="molecule type" value="Genomic_DNA"/>
</dbReference>
<gene>
    <name evidence="1" type="ORF">MGN01_45480</name>
</gene>
<proteinExistence type="predicted"/>
<name>A0A512JS35_9HYPH</name>
<comment type="caution">
    <text evidence="1">The sequence shown here is derived from an EMBL/GenBank/DDBJ whole genome shotgun (WGS) entry which is preliminary data.</text>
</comment>
<dbReference type="Proteomes" id="UP000321750">
    <property type="component" value="Unassembled WGS sequence"/>
</dbReference>
<keyword evidence="2" id="KW-1185">Reference proteome</keyword>
<organism evidence="1 2">
    <name type="scientific">Methylobacterium gnaphalii</name>
    <dbReference type="NCBI Taxonomy" id="1010610"/>
    <lineage>
        <taxon>Bacteria</taxon>
        <taxon>Pseudomonadati</taxon>
        <taxon>Pseudomonadota</taxon>
        <taxon>Alphaproteobacteria</taxon>
        <taxon>Hyphomicrobiales</taxon>
        <taxon>Methylobacteriaceae</taxon>
        <taxon>Methylobacterium</taxon>
    </lineage>
</organism>
<accession>A0A512JS35</accession>
<reference evidence="1 2" key="1">
    <citation type="submission" date="2019-07" db="EMBL/GenBank/DDBJ databases">
        <title>Whole genome shotgun sequence of Methylobacterium gnaphalii NBRC 107716.</title>
        <authorList>
            <person name="Hosoyama A."/>
            <person name="Uohara A."/>
            <person name="Ohji S."/>
            <person name="Ichikawa N."/>
        </authorList>
    </citation>
    <scope>NUCLEOTIDE SEQUENCE [LARGE SCALE GENOMIC DNA]</scope>
    <source>
        <strain evidence="1 2">NBRC 107716</strain>
    </source>
</reference>